<evidence type="ECO:0000259" key="1">
    <source>
        <dbReference type="Pfam" id="PF12697"/>
    </source>
</evidence>
<dbReference type="GO" id="GO:0016787">
    <property type="term" value="F:hydrolase activity"/>
    <property type="evidence" value="ECO:0007669"/>
    <property type="project" value="UniProtKB-KW"/>
</dbReference>
<dbReference type="OrthoDB" id="63519at2"/>
<accession>A0A4Q4Z0T0</accession>
<evidence type="ECO:0000313" key="2">
    <source>
        <dbReference type="EMBL" id="RYP81143.1"/>
    </source>
</evidence>
<sequence length="269" mass="28713">MTTSTTVEPLTVRAPDGVELAVWVDGQGPAIVLVHGSIQDHTISAALVAELRTDFTTYSMDRRGFGASGDGASYSLELEFADVAAVVDEVAAHTRRPVVLWGHSFGAGCAMGAAALTRDVSHLVLYEPGLGIPYPTGWVDEVEQVVAAGHYETALIMLFRDLLDFTDEQVAELRAGPEWAGRVATAPTIAREARAEQGWAYPPGGLDRISTPTLLLSGSESTPDIKKATEMARVAIPGAQVRMLKGHAHIAHRTDPAMIADIIREFVTS</sequence>
<gene>
    <name evidence="2" type="ORF">EKO23_24015</name>
</gene>
<evidence type="ECO:0000313" key="3">
    <source>
        <dbReference type="Proteomes" id="UP000295198"/>
    </source>
</evidence>
<keyword evidence="2" id="KW-0378">Hydrolase</keyword>
<comment type="caution">
    <text evidence="2">The sequence shown here is derived from an EMBL/GenBank/DDBJ whole genome shotgun (WGS) entry which is preliminary data.</text>
</comment>
<dbReference type="InterPro" id="IPR029058">
    <property type="entry name" value="AB_hydrolase_fold"/>
</dbReference>
<dbReference type="SUPFAM" id="SSF53474">
    <property type="entry name" value="alpha/beta-Hydrolases"/>
    <property type="match status" value="1"/>
</dbReference>
<dbReference type="Proteomes" id="UP000295198">
    <property type="component" value="Unassembled WGS sequence"/>
</dbReference>
<proteinExistence type="predicted"/>
<keyword evidence="3" id="KW-1185">Reference proteome</keyword>
<protein>
    <submittedName>
        <fullName evidence="2">Alpha/beta hydrolase</fullName>
    </submittedName>
</protein>
<feature type="domain" description="AB hydrolase-1" evidence="1">
    <location>
        <begin position="31"/>
        <end position="261"/>
    </location>
</feature>
<dbReference type="AlphaFoldDB" id="A0A4Q4Z0T0"/>
<dbReference type="Pfam" id="PF12697">
    <property type="entry name" value="Abhydrolase_6"/>
    <property type="match status" value="1"/>
</dbReference>
<reference evidence="2 3" key="1">
    <citation type="submission" date="2019-01" db="EMBL/GenBank/DDBJ databases">
        <title>Nocardioides guangzhouensis sp. nov., an actinobacterium isolated from soil.</title>
        <authorList>
            <person name="Fu Y."/>
            <person name="Cai Y."/>
            <person name="Lin Z."/>
            <person name="Chen P."/>
        </authorList>
    </citation>
    <scope>NUCLEOTIDE SEQUENCE [LARGE SCALE GENOMIC DNA]</scope>
    <source>
        <strain evidence="2 3">130</strain>
    </source>
</reference>
<dbReference type="InterPro" id="IPR000073">
    <property type="entry name" value="AB_hydrolase_1"/>
</dbReference>
<dbReference type="Gene3D" id="3.40.50.1820">
    <property type="entry name" value="alpha/beta hydrolase"/>
    <property type="match status" value="1"/>
</dbReference>
<organism evidence="2 3">
    <name type="scientific">Nocardioides guangzhouensis</name>
    <dbReference type="NCBI Taxonomy" id="2497878"/>
    <lineage>
        <taxon>Bacteria</taxon>
        <taxon>Bacillati</taxon>
        <taxon>Actinomycetota</taxon>
        <taxon>Actinomycetes</taxon>
        <taxon>Propionibacteriales</taxon>
        <taxon>Nocardioidaceae</taxon>
        <taxon>Nocardioides</taxon>
    </lineage>
</organism>
<name>A0A4Q4Z0T0_9ACTN</name>
<dbReference type="EMBL" id="SDKM01000077">
    <property type="protein sequence ID" value="RYP81143.1"/>
    <property type="molecule type" value="Genomic_DNA"/>
</dbReference>
<dbReference type="PANTHER" id="PTHR46438">
    <property type="entry name" value="ALPHA/BETA-HYDROLASES SUPERFAMILY PROTEIN"/>
    <property type="match status" value="1"/>
</dbReference>
<dbReference type="RefSeq" id="WP_134721016.1">
    <property type="nucleotide sequence ID" value="NZ_SDKM01000077.1"/>
</dbReference>